<reference evidence="8 9" key="1">
    <citation type="submission" date="2019-06" db="EMBL/GenBank/DDBJ databases">
        <title>Whole genome shotgun sequence of Streptomyces cacaoi subsp. cacaoi NBRC 12748.</title>
        <authorList>
            <person name="Hosoyama A."/>
            <person name="Uohara A."/>
            <person name="Ohji S."/>
            <person name="Ichikawa N."/>
        </authorList>
    </citation>
    <scope>NUCLEOTIDE SEQUENCE [LARGE SCALE GENOMIC DNA]</scope>
    <source>
        <strain evidence="8 9">NBRC 12748</strain>
    </source>
</reference>
<name>A0A4Y3QWE7_STRCI</name>
<dbReference type="RefSeq" id="WP_086817782.1">
    <property type="nucleotide sequence ID" value="NZ_BJMM01000006.1"/>
</dbReference>
<evidence type="ECO:0000256" key="2">
    <source>
        <dbReference type="ARBA" id="ARBA00022741"/>
    </source>
</evidence>
<evidence type="ECO:0000313" key="9">
    <source>
        <dbReference type="Proteomes" id="UP000319210"/>
    </source>
</evidence>
<sequence>MRGAAAAADLSDPGLPPAGPRIGRPHPVAALVERITACFVPLGFDVTNLPLLATEDDNFDLLGYPPGHPTRTRLTFHPAPGVVLRTQASSGIAEVLRQAGPGPARALLVATCFRNEPPAPHSGPQFTQIDGVVAQPGLALPDLMGLFDVFVRGVFGAGCAWQLTRCDYPFVDPGFALSIACPHCGSGCATCWDRGRVEVCTGGVLRDEVLTASGYAPGRTTGLSFGCSVERLLRYLHGLHDMRELLANDPRVLEQFEGQGH</sequence>
<keyword evidence="5" id="KW-0030">Aminoacyl-tRNA synthetase</keyword>
<keyword evidence="1" id="KW-0436">Ligase</keyword>
<dbReference type="InterPro" id="IPR002319">
    <property type="entry name" value="Phenylalanyl-tRNA_Synthase"/>
</dbReference>
<keyword evidence="3" id="KW-0067">ATP-binding</keyword>
<keyword evidence="2" id="KW-0547">Nucleotide-binding</keyword>
<evidence type="ECO:0000256" key="6">
    <source>
        <dbReference type="SAM" id="MobiDB-lite"/>
    </source>
</evidence>
<dbReference type="PROSITE" id="PS50862">
    <property type="entry name" value="AA_TRNA_LIGASE_II"/>
    <property type="match status" value="1"/>
</dbReference>
<dbReference type="Pfam" id="PF01409">
    <property type="entry name" value="tRNA-synt_2d"/>
    <property type="match status" value="1"/>
</dbReference>
<dbReference type="OrthoDB" id="489670at2"/>
<gene>
    <name evidence="8" type="ORF">SCA03_18400</name>
</gene>
<protein>
    <recommendedName>
        <fullName evidence="7">Aminoacyl-transfer RNA synthetases class-II family profile domain-containing protein</fullName>
    </recommendedName>
</protein>
<evidence type="ECO:0000256" key="3">
    <source>
        <dbReference type="ARBA" id="ARBA00022840"/>
    </source>
</evidence>
<dbReference type="GO" id="GO:0004812">
    <property type="term" value="F:aminoacyl-tRNA ligase activity"/>
    <property type="evidence" value="ECO:0007669"/>
    <property type="project" value="UniProtKB-KW"/>
</dbReference>
<keyword evidence="9" id="KW-1185">Reference proteome</keyword>
<dbReference type="GO" id="GO:0043039">
    <property type="term" value="P:tRNA aminoacylation"/>
    <property type="evidence" value="ECO:0007669"/>
    <property type="project" value="InterPro"/>
</dbReference>
<evidence type="ECO:0000313" key="8">
    <source>
        <dbReference type="EMBL" id="GEB49289.1"/>
    </source>
</evidence>
<dbReference type="InterPro" id="IPR006195">
    <property type="entry name" value="aa-tRNA-synth_II"/>
</dbReference>
<accession>A0A4Y3QWE7</accession>
<dbReference type="SUPFAM" id="SSF55681">
    <property type="entry name" value="Class II aaRS and biotin synthetases"/>
    <property type="match status" value="1"/>
</dbReference>
<dbReference type="AlphaFoldDB" id="A0A4Y3QWE7"/>
<evidence type="ECO:0000256" key="1">
    <source>
        <dbReference type="ARBA" id="ARBA00022598"/>
    </source>
</evidence>
<dbReference type="GO" id="GO:0000049">
    <property type="term" value="F:tRNA binding"/>
    <property type="evidence" value="ECO:0007669"/>
    <property type="project" value="InterPro"/>
</dbReference>
<proteinExistence type="predicted"/>
<dbReference type="GO" id="GO:0006412">
    <property type="term" value="P:translation"/>
    <property type="evidence" value="ECO:0007669"/>
    <property type="project" value="UniProtKB-KW"/>
</dbReference>
<evidence type="ECO:0000259" key="7">
    <source>
        <dbReference type="PROSITE" id="PS50862"/>
    </source>
</evidence>
<feature type="domain" description="Aminoacyl-transfer RNA synthetases class-II family profile" evidence="7">
    <location>
        <begin position="31"/>
        <end position="250"/>
    </location>
</feature>
<feature type="region of interest" description="Disordered" evidence="6">
    <location>
        <begin position="1"/>
        <end position="21"/>
    </location>
</feature>
<dbReference type="InterPro" id="IPR045864">
    <property type="entry name" value="aa-tRNA-synth_II/BPL/LPL"/>
</dbReference>
<dbReference type="Gene3D" id="3.30.930.10">
    <property type="entry name" value="Bira Bifunctional Protein, Domain 2"/>
    <property type="match status" value="1"/>
</dbReference>
<dbReference type="Proteomes" id="UP000319210">
    <property type="component" value="Unassembled WGS sequence"/>
</dbReference>
<evidence type="ECO:0000256" key="5">
    <source>
        <dbReference type="ARBA" id="ARBA00023146"/>
    </source>
</evidence>
<evidence type="ECO:0000256" key="4">
    <source>
        <dbReference type="ARBA" id="ARBA00022917"/>
    </source>
</evidence>
<organism evidence="8 9">
    <name type="scientific">Streptomyces cacaoi</name>
    <dbReference type="NCBI Taxonomy" id="1898"/>
    <lineage>
        <taxon>Bacteria</taxon>
        <taxon>Bacillati</taxon>
        <taxon>Actinomycetota</taxon>
        <taxon>Actinomycetes</taxon>
        <taxon>Kitasatosporales</taxon>
        <taxon>Streptomycetaceae</taxon>
        <taxon>Streptomyces</taxon>
    </lineage>
</organism>
<dbReference type="EMBL" id="BJMM01000006">
    <property type="protein sequence ID" value="GEB49289.1"/>
    <property type="molecule type" value="Genomic_DNA"/>
</dbReference>
<dbReference type="GO" id="GO:0005524">
    <property type="term" value="F:ATP binding"/>
    <property type="evidence" value="ECO:0007669"/>
    <property type="project" value="UniProtKB-KW"/>
</dbReference>
<keyword evidence="4" id="KW-0648">Protein biosynthesis</keyword>
<comment type="caution">
    <text evidence="8">The sequence shown here is derived from an EMBL/GenBank/DDBJ whole genome shotgun (WGS) entry which is preliminary data.</text>
</comment>